<dbReference type="InterPro" id="IPR036291">
    <property type="entry name" value="NAD(P)-bd_dom_sf"/>
</dbReference>
<evidence type="ECO:0000313" key="2">
    <source>
        <dbReference type="EMBL" id="CAN91693.1"/>
    </source>
</evidence>
<dbReference type="Gene3D" id="3.40.50.720">
    <property type="entry name" value="NAD(P)-binding Rossmann-like Domain"/>
    <property type="match status" value="1"/>
</dbReference>
<dbReference type="PANTHER" id="PTHR44013:SF1">
    <property type="entry name" value="ZINC-TYPE ALCOHOL DEHYDROGENASE-LIKE PROTEIN C16A3.02C"/>
    <property type="match status" value="1"/>
</dbReference>
<dbReference type="BioCyc" id="SCEL448385:SCE_RS07920-MONOMER"/>
<reference evidence="2 3" key="1">
    <citation type="journal article" date="2007" name="Nat. Biotechnol.">
        <title>Complete genome sequence of the myxobacterium Sorangium cellulosum.</title>
        <authorList>
            <person name="Schneiker S."/>
            <person name="Perlova O."/>
            <person name="Kaiser O."/>
            <person name="Gerth K."/>
            <person name="Alici A."/>
            <person name="Altmeyer M.O."/>
            <person name="Bartels D."/>
            <person name="Bekel T."/>
            <person name="Beyer S."/>
            <person name="Bode E."/>
            <person name="Bode H.B."/>
            <person name="Bolten C.J."/>
            <person name="Choudhuri J.V."/>
            <person name="Doss S."/>
            <person name="Elnakady Y.A."/>
            <person name="Frank B."/>
            <person name="Gaigalat L."/>
            <person name="Goesmann A."/>
            <person name="Groeger C."/>
            <person name="Gross F."/>
            <person name="Jelsbak L."/>
            <person name="Jelsbak L."/>
            <person name="Kalinowski J."/>
            <person name="Kegler C."/>
            <person name="Knauber T."/>
            <person name="Konietzny S."/>
            <person name="Kopp M."/>
            <person name="Krause L."/>
            <person name="Krug D."/>
            <person name="Linke B."/>
            <person name="Mahmud T."/>
            <person name="Martinez-Arias R."/>
            <person name="McHardy A.C."/>
            <person name="Merai M."/>
            <person name="Meyer F."/>
            <person name="Mormann S."/>
            <person name="Munoz-Dorado J."/>
            <person name="Perez J."/>
            <person name="Pradella S."/>
            <person name="Rachid S."/>
            <person name="Raddatz G."/>
            <person name="Rosenau F."/>
            <person name="Rueckert C."/>
            <person name="Sasse F."/>
            <person name="Scharfe M."/>
            <person name="Schuster S.C."/>
            <person name="Suen G."/>
            <person name="Treuner-Lange A."/>
            <person name="Velicer G.J."/>
            <person name="Vorholter F.-J."/>
            <person name="Weissman K.J."/>
            <person name="Welch R.D."/>
            <person name="Wenzel S.C."/>
            <person name="Whitworth D.E."/>
            <person name="Wilhelm S."/>
            <person name="Wittmann C."/>
            <person name="Bloecker H."/>
            <person name="Puehler A."/>
            <person name="Mueller R."/>
        </authorList>
    </citation>
    <scope>NUCLEOTIDE SEQUENCE [LARGE SCALE GENOMIC DNA]</scope>
    <source>
        <strain evidence="3">So ce56</strain>
    </source>
</reference>
<dbReference type="InterPro" id="IPR020843">
    <property type="entry name" value="ER"/>
</dbReference>
<dbReference type="EC" id="1.1.1.1" evidence="2"/>
<evidence type="ECO:0000313" key="3">
    <source>
        <dbReference type="Proteomes" id="UP000002139"/>
    </source>
</evidence>
<dbReference type="Gene3D" id="3.90.180.10">
    <property type="entry name" value="Medium-chain alcohol dehydrogenases, catalytic domain"/>
    <property type="match status" value="1"/>
</dbReference>
<dbReference type="STRING" id="448385.sce1535"/>
<keyword evidence="2" id="KW-0560">Oxidoreductase</keyword>
<protein>
    <submittedName>
        <fullName evidence="2">Alcohol dehydrogenase</fullName>
        <ecNumber evidence="2">1.1.1.1</ecNumber>
    </submittedName>
</protein>
<evidence type="ECO:0000259" key="1">
    <source>
        <dbReference type="SMART" id="SM00829"/>
    </source>
</evidence>
<dbReference type="HOGENOM" id="CLU_026673_3_3_7"/>
<dbReference type="GO" id="GO:0008270">
    <property type="term" value="F:zinc ion binding"/>
    <property type="evidence" value="ECO:0007669"/>
    <property type="project" value="InterPro"/>
</dbReference>
<dbReference type="InterPro" id="IPR052733">
    <property type="entry name" value="Chloroplast_QOR"/>
</dbReference>
<dbReference type="OrthoDB" id="9785812at2"/>
<dbReference type="eggNOG" id="COG0604">
    <property type="taxonomic scope" value="Bacteria"/>
</dbReference>
<gene>
    <name evidence="2" type="ordered locus">sce1535</name>
</gene>
<dbReference type="SUPFAM" id="SSF51735">
    <property type="entry name" value="NAD(P)-binding Rossmann-fold domains"/>
    <property type="match status" value="1"/>
</dbReference>
<dbReference type="Proteomes" id="UP000002139">
    <property type="component" value="Chromosome"/>
</dbReference>
<dbReference type="RefSeq" id="WP_012234170.1">
    <property type="nucleotide sequence ID" value="NC_010162.1"/>
</dbReference>
<organism evidence="2 3">
    <name type="scientific">Sorangium cellulosum (strain So ce56)</name>
    <name type="common">Polyangium cellulosum (strain So ce56)</name>
    <dbReference type="NCBI Taxonomy" id="448385"/>
    <lineage>
        <taxon>Bacteria</taxon>
        <taxon>Pseudomonadati</taxon>
        <taxon>Myxococcota</taxon>
        <taxon>Polyangia</taxon>
        <taxon>Polyangiales</taxon>
        <taxon>Polyangiaceae</taxon>
        <taxon>Sorangium</taxon>
    </lineage>
</organism>
<dbReference type="KEGG" id="scl:sce1535"/>
<keyword evidence="3" id="KW-1185">Reference proteome</keyword>
<dbReference type="SMART" id="SM00829">
    <property type="entry name" value="PKS_ER"/>
    <property type="match status" value="1"/>
</dbReference>
<dbReference type="InterPro" id="IPR011032">
    <property type="entry name" value="GroES-like_sf"/>
</dbReference>
<dbReference type="PANTHER" id="PTHR44013">
    <property type="entry name" value="ZINC-TYPE ALCOHOL DEHYDROGENASE-LIKE PROTEIN C16A3.02C"/>
    <property type="match status" value="1"/>
</dbReference>
<dbReference type="CDD" id="cd08267">
    <property type="entry name" value="MDR1"/>
    <property type="match status" value="1"/>
</dbReference>
<feature type="domain" description="Enoyl reductase (ER)" evidence="1">
    <location>
        <begin position="10"/>
        <end position="318"/>
    </location>
</feature>
<dbReference type="Pfam" id="PF13602">
    <property type="entry name" value="ADH_zinc_N_2"/>
    <property type="match status" value="1"/>
</dbReference>
<proteinExistence type="predicted"/>
<name>A9FCS7_SORC5</name>
<dbReference type="GO" id="GO:0004022">
    <property type="term" value="F:alcohol dehydrogenase (NAD+) activity"/>
    <property type="evidence" value="ECO:0007669"/>
    <property type="project" value="UniProtKB-EC"/>
</dbReference>
<dbReference type="InterPro" id="IPR013154">
    <property type="entry name" value="ADH-like_N"/>
</dbReference>
<dbReference type="AlphaFoldDB" id="A9FCS7"/>
<dbReference type="SUPFAM" id="SSF50129">
    <property type="entry name" value="GroES-like"/>
    <property type="match status" value="1"/>
</dbReference>
<sequence>MKAIVQYEYGSADNLRLEEIPMPALRDDGVLVRIEAASVNAADWHMMRADPFFVRFLGFGLFAPKHRVPGADIAGRVEAVGKNVTRFRVGDEVFGDLSAHGWGGFAEYVCTSEQALAPKPSNVSFEEAAAVPLAALAALQALRDCGRARAGQRVLVNGASGGVGTFAVQIAKALNAEVTGVCSTRNLELVRSLGADHVVDYTRADVTRSGHEYDLIVDAAAYRSVSDYRRVLRDGGTYVLVGGTTGAFLRVALLGRWSGSKAMKVHASRPSAADLIALTKLIEAGTVRPVLDRRYPLSGVPEAVRYLESRRARGKVVVTPATAVVPPS</sequence>
<dbReference type="PROSITE" id="PS01162">
    <property type="entry name" value="QOR_ZETA_CRYSTAL"/>
    <property type="match status" value="1"/>
</dbReference>
<accession>A9FCS7</accession>
<dbReference type="EMBL" id="AM746676">
    <property type="protein sequence ID" value="CAN91693.1"/>
    <property type="molecule type" value="Genomic_DNA"/>
</dbReference>
<dbReference type="InterPro" id="IPR002364">
    <property type="entry name" value="Quin_OxRdtase/zeta-crystal_CS"/>
</dbReference>
<dbReference type="Pfam" id="PF08240">
    <property type="entry name" value="ADH_N"/>
    <property type="match status" value="1"/>
</dbReference>